<feature type="compositionally biased region" description="Low complexity" evidence="9">
    <location>
        <begin position="66"/>
        <end position="82"/>
    </location>
</feature>
<dbReference type="Gene3D" id="1.10.287.70">
    <property type="match status" value="1"/>
</dbReference>
<protein>
    <recommendedName>
        <fullName evidence="11">Cyclic nucleotide-binding domain-containing protein</fullName>
    </recommendedName>
</protein>
<keyword evidence="4 10" id="KW-1133">Transmembrane helix</keyword>
<keyword evidence="3 10" id="KW-0812">Transmembrane</keyword>
<feature type="transmembrane region" description="Helical" evidence="10">
    <location>
        <begin position="441"/>
        <end position="462"/>
    </location>
</feature>
<feature type="region of interest" description="Disordered" evidence="9">
    <location>
        <begin position="1468"/>
        <end position="1555"/>
    </location>
</feature>
<dbReference type="InterPro" id="IPR018490">
    <property type="entry name" value="cNMP-bd_dom_sf"/>
</dbReference>
<feature type="domain" description="Cyclic nucleotide-binding" evidence="11">
    <location>
        <begin position="648"/>
        <end position="744"/>
    </location>
</feature>
<evidence type="ECO:0000256" key="9">
    <source>
        <dbReference type="SAM" id="MobiDB-lite"/>
    </source>
</evidence>
<comment type="caution">
    <text evidence="12">The sequence shown here is derived from an EMBL/GenBank/DDBJ whole genome shotgun (WGS) entry which is preliminary data.</text>
</comment>
<feature type="region of interest" description="Disordered" evidence="9">
    <location>
        <begin position="776"/>
        <end position="802"/>
    </location>
</feature>
<dbReference type="PROSITE" id="PS50042">
    <property type="entry name" value="CNMP_BINDING_3"/>
    <property type="match status" value="1"/>
</dbReference>
<dbReference type="PANTHER" id="PTHR45638:SF7">
    <property type="entry name" value="CYCLIC NUCLEOTIDE-GATED ION CHANNEL-LIKE, ISOFORM E"/>
    <property type="match status" value="1"/>
</dbReference>
<gene>
    <name evidence="12" type="ORF">TKK_004324</name>
</gene>
<evidence type="ECO:0000313" key="13">
    <source>
        <dbReference type="Proteomes" id="UP001627154"/>
    </source>
</evidence>
<feature type="compositionally biased region" description="Low complexity" evidence="9">
    <location>
        <begin position="158"/>
        <end position="175"/>
    </location>
</feature>
<dbReference type="InterPro" id="IPR014710">
    <property type="entry name" value="RmlC-like_jellyroll"/>
</dbReference>
<evidence type="ECO:0000256" key="1">
    <source>
        <dbReference type="ARBA" id="ARBA00004141"/>
    </source>
</evidence>
<dbReference type="Gene3D" id="2.60.120.10">
    <property type="entry name" value="Jelly Rolls"/>
    <property type="match status" value="1"/>
</dbReference>
<keyword evidence="6 10" id="KW-0472">Membrane</keyword>
<feature type="region of interest" description="Disordered" evidence="9">
    <location>
        <begin position="815"/>
        <end position="848"/>
    </location>
</feature>
<feature type="region of interest" description="Disordered" evidence="9">
    <location>
        <begin position="1242"/>
        <end position="1265"/>
    </location>
</feature>
<evidence type="ECO:0000256" key="10">
    <source>
        <dbReference type="SAM" id="Phobius"/>
    </source>
</evidence>
<evidence type="ECO:0000256" key="5">
    <source>
        <dbReference type="ARBA" id="ARBA00023065"/>
    </source>
</evidence>
<dbReference type="InterPro" id="IPR000595">
    <property type="entry name" value="cNMP-bd_dom"/>
</dbReference>
<reference evidence="12 13" key="1">
    <citation type="journal article" date="2024" name="bioRxiv">
        <title>A reference genome for Trichogramma kaykai: A tiny desert-dwelling parasitoid wasp with competing sex-ratio distorters.</title>
        <authorList>
            <person name="Culotta J."/>
            <person name="Lindsey A.R."/>
        </authorList>
    </citation>
    <scope>NUCLEOTIDE SEQUENCE [LARGE SCALE GENOMIC DNA]</scope>
    <source>
        <strain evidence="12 13">KSX58</strain>
    </source>
</reference>
<dbReference type="PANTHER" id="PTHR45638">
    <property type="entry name" value="CYCLIC NUCLEOTIDE-GATED CATION CHANNEL SUBUNIT A"/>
    <property type="match status" value="1"/>
</dbReference>
<feature type="region of interest" description="Disordered" evidence="9">
    <location>
        <begin position="1"/>
        <end position="194"/>
    </location>
</feature>
<feature type="compositionally biased region" description="Low complexity" evidence="9">
    <location>
        <begin position="1045"/>
        <end position="1055"/>
    </location>
</feature>
<evidence type="ECO:0000256" key="8">
    <source>
        <dbReference type="ARBA" id="ARBA00023303"/>
    </source>
</evidence>
<keyword evidence="8" id="KW-0407">Ion channel</keyword>
<feature type="region of interest" description="Disordered" evidence="9">
    <location>
        <begin position="262"/>
        <end position="296"/>
    </location>
</feature>
<dbReference type="FunFam" id="1.10.287.630:FF:000004">
    <property type="entry name" value="Cyclic nucleotide-gated olfactory channel"/>
    <property type="match status" value="1"/>
</dbReference>
<dbReference type="PROSITE" id="PS00888">
    <property type="entry name" value="CNMP_BINDING_1"/>
    <property type="match status" value="1"/>
</dbReference>
<feature type="compositionally biased region" description="Low complexity" evidence="9">
    <location>
        <begin position="1334"/>
        <end position="1349"/>
    </location>
</feature>
<keyword evidence="13" id="KW-1185">Reference proteome</keyword>
<dbReference type="EMBL" id="JBJJXI010000032">
    <property type="protein sequence ID" value="KAL3403214.1"/>
    <property type="molecule type" value="Genomic_DNA"/>
</dbReference>
<evidence type="ECO:0000313" key="12">
    <source>
        <dbReference type="EMBL" id="KAL3403214.1"/>
    </source>
</evidence>
<dbReference type="Proteomes" id="UP001627154">
    <property type="component" value="Unassembled WGS sequence"/>
</dbReference>
<dbReference type="Gene3D" id="1.10.287.630">
    <property type="entry name" value="Helix hairpin bin"/>
    <property type="match status" value="1"/>
</dbReference>
<feature type="region of interest" description="Disordered" evidence="9">
    <location>
        <begin position="1593"/>
        <end position="1626"/>
    </location>
</feature>
<keyword evidence="2" id="KW-0813">Transport</keyword>
<name>A0ABD2XE96_9HYME</name>
<evidence type="ECO:0000256" key="6">
    <source>
        <dbReference type="ARBA" id="ARBA00023136"/>
    </source>
</evidence>
<dbReference type="SMART" id="SM00100">
    <property type="entry name" value="cNMP"/>
    <property type="match status" value="1"/>
</dbReference>
<evidence type="ECO:0000256" key="3">
    <source>
        <dbReference type="ARBA" id="ARBA00022692"/>
    </source>
</evidence>
<dbReference type="CDD" id="cd00038">
    <property type="entry name" value="CAP_ED"/>
    <property type="match status" value="1"/>
</dbReference>
<dbReference type="InterPro" id="IPR005821">
    <property type="entry name" value="Ion_trans_dom"/>
</dbReference>
<accession>A0ABD2XE96</accession>
<feature type="compositionally biased region" description="Basic residues" evidence="9">
    <location>
        <begin position="115"/>
        <end position="126"/>
    </location>
</feature>
<evidence type="ECO:0000256" key="2">
    <source>
        <dbReference type="ARBA" id="ARBA00022448"/>
    </source>
</evidence>
<dbReference type="PROSITE" id="PS00889">
    <property type="entry name" value="CNMP_BINDING_2"/>
    <property type="match status" value="1"/>
</dbReference>
<sequence length="1665" mass="184454">MMLEQLENSVQARRRREENSSGRTVTWSDSKLLEVDRADNEEAQAGGLAPPSSAHHHSGGLGSRMGPGPDSGSSAPSSVPHSLATSRDEEDDDDEESSGRRSNGHGGSRSARAAARQRRNLRRLHKSLSAGGSAGYGRPGGSNSRSFGGYSDGGGSFDGFVNAPTTPLTTTSNSLDGDSEIPAAGAIGSHGTRGSQKWSNVRAVMALYSSLRKIKRTKSNQRWMKLRTTVQLSSAVSAIQKKPPLKREDSFLKRFSTRQIPESQETIDTGEGEGDQSDEKFQTRRRRRQRKLQKAPKTVVNPDENFYYYWLMLLSGCVLYNLWTLIVRQSMPELQELFPEVWMGFDGFTDLIFFLDVGVQFRTGYLEQGLMVYNSKKLAGHYFRSKCFILDLLALMPLDLLQFNIGVNPLLRFPRFLKIYRVYNYYYMVESRTVYPNLWRVFNLIHILLILAHWFGCFYYLLSEAEGFHGDWVYPYRPGEYATLTRKYLGSLYWSTLTLTTIGDLPTPETNAEAVAGGNHRSLARRGRLSRLLQFKHNGGYIFTIVSYLIGVFIFATIVGQVGNVITNRNANRLEFERLLDGAKTYMRHHKVPGGMKRRVLRWYDYSWSRGRIQGGGDINTALGLLPDKLKTELALHVNLSVLKKVTIFQECQPEFLHDLVLKMKAYIFTPGDSICRKGEVAREMFIIADGILEVVGETGRVLTTMKAGDFFGEIGILNLDGLNKRTADVRSVGYSELFSLSREDVLAALKDYPEAQEILQKLGEKRLREAQRVARAYRNPPSPGGHDSSDNSTGKRVGEKLRIVDKLRSDAKGLKNVLRKSRRSGRPNDDGLELQPLTARAPQLRRQTRIDESHVDSFASSAPEPPISPLGAGLPLISRLRLLKEKQEREERRNLMDQAGAGHQTTEMTQTSTELVSTSSSTTGVGAGASMIQRLLHKKPKPEPDAVAIESAVVKEPLLPPCSSVIPEESEIFASCDQTDDATSAEATMMGSSLALHRSPLAASSMDGEAGTSRKWAMLKDASIKGPSSSATARVSETITTTTTTAAGAGASTSRYHSRDSVQARRGAAKKGSSSGGSSQQGLIHIRQQTKMYASVDDLSPEYGGLPFVKKLKILNERQKLAELERAVRSSSLDCGESVEFDSNLTRSHSEACAIEYARRLAKLNKFLEDTCARQASRLWVKDISPTNSSAAFHKNRLIFDTTMVPDMLIERQRRTCQSPDQLSPENETLERRKLKSILKKLSAGSRADSSEVSSMTSTPDREAATAELKKLMRAPTLEGYAARHSKLAKSVTFNKYTLQSPPGSEQLHQQFQQQLQQQLLQHQQSIKQRQYSAASGGSSSSSGSLSLQEGPSVGSPKATTAIPADGADQLEAQQQQTLPYSKVSFRPLAIGAPSSTSLVSAQYQQPKTREDECMNDLVAAVRNVLQTRMESEEYKYERQFSSLQSEIRKRDEIILQLQARILQLENQESGNEDDEESFGDSTVQDGSMEEELAEDNEDHPFMRDGSVDTVLQAAGAARPRRRRRSSDTTGLGASALARRPARRSWDEHSEEETLELQDLPRSITPQAVWAGSSGDVVIDLESSDEVAVVAGTSGMQSVQQQQQQQQQQQAADSTDDEESSEVIDVAEIIDEHGHNNWEVAMLAQELERRRRSSETSSTSPPGS</sequence>
<evidence type="ECO:0000259" key="11">
    <source>
        <dbReference type="PROSITE" id="PS50042"/>
    </source>
</evidence>
<evidence type="ECO:0000256" key="4">
    <source>
        <dbReference type="ARBA" id="ARBA00022989"/>
    </source>
</evidence>
<feature type="compositionally biased region" description="Low complexity" evidence="9">
    <location>
        <begin position="1071"/>
        <end position="1083"/>
    </location>
</feature>
<dbReference type="Pfam" id="PF00520">
    <property type="entry name" value="Ion_trans"/>
    <property type="match status" value="1"/>
</dbReference>
<dbReference type="GO" id="GO:0016020">
    <property type="term" value="C:membrane"/>
    <property type="evidence" value="ECO:0007669"/>
    <property type="project" value="UniProtKB-SubCell"/>
</dbReference>
<proteinExistence type="predicted"/>
<keyword evidence="7" id="KW-1071">Ligand-gated ion channel</keyword>
<feature type="region of interest" description="Disordered" evidence="9">
    <location>
        <begin position="1045"/>
        <end position="1083"/>
    </location>
</feature>
<dbReference type="GO" id="GO:0034220">
    <property type="term" value="P:monoatomic ion transmembrane transport"/>
    <property type="evidence" value="ECO:0007669"/>
    <property type="project" value="UniProtKB-KW"/>
</dbReference>
<feature type="compositionally biased region" description="Basic residues" evidence="9">
    <location>
        <begin position="283"/>
        <end position="294"/>
    </location>
</feature>
<comment type="subcellular location">
    <subcellularLocation>
        <location evidence="1">Membrane</location>
        <topology evidence="1">Multi-pass membrane protein</topology>
    </subcellularLocation>
</comment>
<dbReference type="SUPFAM" id="SSF51206">
    <property type="entry name" value="cAMP-binding domain-like"/>
    <property type="match status" value="1"/>
</dbReference>
<organism evidence="12 13">
    <name type="scientific">Trichogramma kaykai</name>
    <dbReference type="NCBI Taxonomy" id="54128"/>
    <lineage>
        <taxon>Eukaryota</taxon>
        <taxon>Metazoa</taxon>
        <taxon>Ecdysozoa</taxon>
        <taxon>Arthropoda</taxon>
        <taxon>Hexapoda</taxon>
        <taxon>Insecta</taxon>
        <taxon>Pterygota</taxon>
        <taxon>Neoptera</taxon>
        <taxon>Endopterygota</taxon>
        <taxon>Hymenoptera</taxon>
        <taxon>Apocrita</taxon>
        <taxon>Proctotrupomorpha</taxon>
        <taxon>Chalcidoidea</taxon>
        <taxon>Trichogrammatidae</taxon>
        <taxon>Trichogramma</taxon>
    </lineage>
</organism>
<evidence type="ECO:0000256" key="7">
    <source>
        <dbReference type="ARBA" id="ARBA00023286"/>
    </source>
</evidence>
<feature type="compositionally biased region" description="Acidic residues" evidence="9">
    <location>
        <begin position="1489"/>
        <end position="1499"/>
    </location>
</feature>
<feature type="compositionally biased region" description="Basic and acidic residues" evidence="9">
    <location>
        <begin position="31"/>
        <end position="40"/>
    </location>
</feature>
<dbReference type="SUPFAM" id="SSF81324">
    <property type="entry name" value="Voltage-gated potassium channels"/>
    <property type="match status" value="1"/>
</dbReference>
<feature type="compositionally biased region" description="Polar residues" evidence="9">
    <location>
        <begin position="1"/>
        <end position="11"/>
    </location>
</feature>
<dbReference type="InterPro" id="IPR018488">
    <property type="entry name" value="cNMP-bd_CS"/>
</dbReference>
<dbReference type="Pfam" id="PF00027">
    <property type="entry name" value="cNMP_binding"/>
    <property type="match status" value="1"/>
</dbReference>
<feature type="compositionally biased region" description="Low complexity" evidence="9">
    <location>
        <begin position="1601"/>
        <end position="1611"/>
    </location>
</feature>
<feature type="region of interest" description="Disordered" evidence="9">
    <location>
        <begin position="1324"/>
        <end position="1363"/>
    </location>
</feature>
<dbReference type="InterPro" id="IPR050866">
    <property type="entry name" value="CNG_cation_channel"/>
</dbReference>
<keyword evidence="5" id="KW-0406">Ion transport</keyword>
<feature type="transmembrane region" description="Helical" evidence="10">
    <location>
        <begin position="541"/>
        <end position="563"/>
    </location>
</feature>